<protein>
    <submittedName>
        <fullName evidence="2">Uncharacterized protein</fullName>
    </submittedName>
</protein>
<dbReference type="Proteomes" id="UP001558613">
    <property type="component" value="Unassembled WGS sequence"/>
</dbReference>
<keyword evidence="3" id="KW-1185">Reference proteome</keyword>
<gene>
    <name evidence="2" type="ORF">QQF64_017288</name>
</gene>
<evidence type="ECO:0000256" key="1">
    <source>
        <dbReference type="SAM" id="MobiDB-lite"/>
    </source>
</evidence>
<dbReference type="EMBL" id="JAYMGO010000021">
    <property type="protein sequence ID" value="KAL1252595.1"/>
    <property type="molecule type" value="Genomic_DNA"/>
</dbReference>
<evidence type="ECO:0000313" key="3">
    <source>
        <dbReference type="Proteomes" id="UP001558613"/>
    </source>
</evidence>
<feature type="region of interest" description="Disordered" evidence="1">
    <location>
        <begin position="39"/>
        <end position="81"/>
    </location>
</feature>
<comment type="caution">
    <text evidence="2">The sequence shown here is derived from an EMBL/GenBank/DDBJ whole genome shotgun (WGS) entry which is preliminary data.</text>
</comment>
<evidence type="ECO:0000313" key="2">
    <source>
        <dbReference type="EMBL" id="KAL1252595.1"/>
    </source>
</evidence>
<name>A0ABR3LJV3_9TELE</name>
<proteinExistence type="predicted"/>
<organism evidence="2 3">
    <name type="scientific">Cirrhinus molitorella</name>
    <name type="common">mud carp</name>
    <dbReference type="NCBI Taxonomy" id="172907"/>
    <lineage>
        <taxon>Eukaryota</taxon>
        <taxon>Metazoa</taxon>
        <taxon>Chordata</taxon>
        <taxon>Craniata</taxon>
        <taxon>Vertebrata</taxon>
        <taxon>Euteleostomi</taxon>
        <taxon>Actinopterygii</taxon>
        <taxon>Neopterygii</taxon>
        <taxon>Teleostei</taxon>
        <taxon>Ostariophysi</taxon>
        <taxon>Cypriniformes</taxon>
        <taxon>Cyprinidae</taxon>
        <taxon>Labeoninae</taxon>
        <taxon>Labeonini</taxon>
        <taxon>Cirrhinus</taxon>
    </lineage>
</organism>
<accession>A0ABR3LJV3</accession>
<reference evidence="2 3" key="1">
    <citation type="submission" date="2023-09" db="EMBL/GenBank/DDBJ databases">
        <authorList>
            <person name="Wang M."/>
        </authorList>
    </citation>
    <scope>NUCLEOTIDE SEQUENCE [LARGE SCALE GENOMIC DNA]</scope>
    <source>
        <strain evidence="2">GT-2023</strain>
        <tissue evidence="2">Liver</tissue>
    </source>
</reference>
<sequence>MSHNPCRLQEKQGACYTLDHISKSWTVGHGQQQALKLEMQEESRGPNLQSLKEEEHERDGSRGRRGNHEGAVGLTTVRRPS</sequence>
<feature type="compositionally biased region" description="Basic and acidic residues" evidence="1">
    <location>
        <begin position="51"/>
        <end position="68"/>
    </location>
</feature>